<dbReference type="RefSeq" id="XP_022513299.1">
    <property type="nucleotide sequence ID" value="XM_022654483.1"/>
</dbReference>
<proteinExistence type="predicted"/>
<dbReference type="EMBL" id="LVKK01000025">
    <property type="protein sequence ID" value="OAG41347.1"/>
    <property type="molecule type" value="Genomic_DNA"/>
</dbReference>
<name>A0A177FAN6_9EURO</name>
<comment type="caution">
    <text evidence="2">The sequence shown here is derived from an EMBL/GenBank/DDBJ whole genome shotgun (WGS) entry which is preliminary data.</text>
</comment>
<evidence type="ECO:0000256" key="1">
    <source>
        <dbReference type="SAM" id="MobiDB-lite"/>
    </source>
</evidence>
<dbReference type="GeneID" id="34599680"/>
<dbReference type="AlphaFoldDB" id="A0A177FAN6"/>
<feature type="region of interest" description="Disordered" evidence="1">
    <location>
        <begin position="109"/>
        <end position="134"/>
    </location>
</feature>
<reference evidence="2 3" key="1">
    <citation type="submission" date="2016-03" db="EMBL/GenBank/DDBJ databases">
        <title>Draft genome sequence of the Fonsecaea monophora CBS 269.37.</title>
        <authorList>
            <person name="Bombassaro A."/>
            <person name="Vinicius W.A."/>
            <person name="De Hoog S."/>
            <person name="Sun J."/>
            <person name="Souza E.M."/>
            <person name="Raittz R.T."/>
            <person name="Costa F."/>
            <person name="Leao A.C."/>
            <person name="Tadra-Sfeir M.Z."/>
            <person name="Baura V."/>
            <person name="Balsanelli E."/>
            <person name="Pedrosa F.O."/>
            <person name="Moreno L.F."/>
            <person name="Steffens M.B."/>
            <person name="Xi L."/>
            <person name="Bocca A.L."/>
            <person name="Felipe M.S."/>
            <person name="Teixeira M."/>
            <person name="Telles Filho F.Q."/>
            <person name="Azevedo C.M."/>
            <person name="Gomes R."/>
            <person name="Vicente V.A."/>
        </authorList>
    </citation>
    <scope>NUCLEOTIDE SEQUENCE [LARGE SCALE GENOMIC DNA]</scope>
    <source>
        <strain evidence="2 3">CBS 269.37</strain>
    </source>
</reference>
<keyword evidence="3" id="KW-1185">Reference proteome</keyword>
<evidence type="ECO:0000313" key="3">
    <source>
        <dbReference type="Proteomes" id="UP000077002"/>
    </source>
</evidence>
<evidence type="ECO:0000313" key="2">
    <source>
        <dbReference type="EMBL" id="OAG41347.1"/>
    </source>
</evidence>
<protein>
    <submittedName>
        <fullName evidence="2">Uncharacterized protein</fullName>
    </submittedName>
</protein>
<dbReference type="Proteomes" id="UP000077002">
    <property type="component" value="Unassembled WGS sequence"/>
</dbReference>
<organism evidence="2 3">
    <name type="scientific">Fonsecaea monophora</name>
    <dbReference type="NCBI Taxonomy" id="254056"/>
    <lineage>
        <taxon>Eukaryota</taxon>
        <taxon>Fungi</taxon>
        <taxon>Dikarya</taxon>
        <taxon>Ascomycota</taxon>
        <taxon>Pezizomycotina</taxon>
        <taxon>Eurotiomycetes</taxon>
        <taxon>Chaetothyriomycetidae</taxon>
        <taxon>Chaetothyriales</taxon>
        <taxon>Herpotrichiellaceae</taxon>
        <taxon>Fonsecaea</taxon>
    </lineage>
</organism>
<sequence length="134" mass="14532">MAQPGDCERFHLFSVSLENLEDGKGLAEGIRRGVQLFGYNWQRCHCGRVRRRRVDGSGVIVKEPRVLGASGVSSSGYAECWTGECAEVRTTEEVGFDGVAANAVSERSGTRIDGYGSGVPASTQAEGEIRDYER</sequence>
<gene>
    <name evidence="2" type="ORF">AYO21_04510</name>
</gene>
<accession>A0A177FAN6</accession>